<organism evidence="2 3">
    <name type="scientific">Desulfuromonas thiophila</name>
    <dbReference type="NCBI Taxonomy" id="57664"/>
    <lineage>
        <taxon>Bacteria</taxon>
        <taxon>Pseudomonadati</taxon>
        <taxon>Thermodesulfobacteriota</taxon>
        <taxon>Desulfuromonadia</taxon>
        <taxon>Desulfuromonadales</taxon>
        <taxon>Desulfuromonadaceae</taxon>
        <taxon>Desulfuromonas</taxon>
    </lineage>
</organism>
<protein>
    <recommendedName>
        <fullName evidence="1">HTH merR-type domain-containing protein</fullName>
    </recommendedName>
</protein>
<reference evidence="3" key="1">
    <citation type="submission" date="2016-10" db="EMBL/GenBank/DDBJ databases">
        <authorList>
            <person name="Varghese N."/>
            <person name="Submissions S."/>
        </authorList>
    </citation>
    <scope>NUCLEOTIDE SEQUENCE [LARGE SCALE GENOMIC DNA]</scope>
    <source>
        <strain evidence="3">DSM 8987</strain>
    </source>
</reference>
<name>A0A1G7BF91_9BACT</name>
<accession>A0A1G7BF91</accession>
<dbReference type="RefSeq" id="WP_092077854.1">
    <property type="nucleotide sequence ID" value="NZ_CALFZY010000006.1"/>
</dbReference>
<evidence type="ECO:0000313" key="2">
    <source>
        <dbReference type="EMBL" id="SDE25719.1"/>
    </source>
</evidence>
<dbReference type="EMBL" id="FNAQ01000006">
    <property type="protein sequence ID" value="SDE25719.1"/>
    <property type="molecule type" value="Genomic_DNA"/>
</dbReference>
<dbReference type="InterPro" id="IPR000551">
    <property type="entry name" value="MerR-type_HTH_dom"/>
</dbReference>
<feature type="domain" description="HTH merR-type" evidence="1">
    <location>
        <begin position="8"/>
        <end position="42"/>
    </location>
</feature>
<evidence type="ECO:0000259" key="1">
    <source>
        <dbReference type="Pfam" id="PF13411"/>
    </source>
</evidence>
<dbReference type="STRING" id="57664.SAMN05661003_10618"/>
<keyword evidence="3" id="KW-1185">Reference proteome</keyword>
<dbReference type="GO" id="GO:0006355">
    <property type="term" value="P:regulation of DNA-templated transcription"/>
    <property type="evidence" value="ECO:0007669"/>
    <property type="project" value="InterPro"/>
</dbReference>
<dbReference type="AlphaFoldDB" id="A0A1G7BF91"/>
<dbReference type="GO" id="GO:0003677">
    <property type="term" value="F:DNA binding"/>
    <property type="evidence" value="ECO:0007669"/>
    <property type="project" value="InterPro"/>
</dbReference>
<sequence>MALGKSWYEVDAAAERYGIGRAQLLFWVEEGLVRCEREQGRVVRVQIDDVRLQVEQRLQQAAQD</sequence>
<evidence type="ECO:0000313" key="3">
    <source>
        <dbReference type="Proteomes" id="UP000243205"/>
    </source>
</evidence>
<dbReference type="Pfam" id="PF13411">
    <property type="entry name" value="MerR_1"/>
    <property type="match status" value="1"/>
</dbReference>
<proteinExistence type="predicted"/>
<gene>
    <name evidence="2" type="ORF">SAMN05661003_10618</name>
</gene>
<dbReference type="OrthoDB" id="5397962at2"/>
<dbReference type="Proteomes" id="UP000243205">
    <property type="component" value="Unassembled WGS sequence"/>
</dbReference>